<reference evidence="2 3" key="1">
    <citation type="submission" date="2020-08" db="EMBL/GenBank/DDBJ databases">
        <title>Genomic Encyclopedia of Type Strains, Phase IV (KMG-IV): sequencing the most valuable type-strain genomes for metagenomic binning, comparative biology and taxonomic classification.</title>
        <authorList>
            <person name="Goeker M."/>
        </authorList>
    </citation>
    <scope>NUCLEOTIDE SEQUENCE [LARGE SCALE GENOMIC DNA]</scope>
    <source>
        <strain evidence="2 3">DSM 102983</strain>
    </source>
</reference>
<sequence>MIPIQQTKIELSYIMPVFFNQKDTKVLTDLLEAYSKIHPDILRRIQFVIVDDCSPIEVKIPNHIHVNYQLYRIKSDIRWNQGGARNLGVTCAISPKIILSDCDHFFPEKLLAQILDSKIPQKSLYKFKRVDTTGHSLQSPCNIFYTSKAIFFSTLGYDEEFCGNYGYEDVMFRHFQEIIGNKLKYFTRFKKIISNTIDRENSYHSLIRDTSTNLDLMEKKMKLLKGKNPFYAHSRLFLNFEYEKKEENWIE</sequence>
<name>A0ABR6KRV7_9BACT</name>
<dbReference type="CDD" id="cd00761">
    <property type="entry name" value="Glyco_tranf_GTA_type"/>
    <property type="match status" value="1"/>
</dbReference>
<evidence type="ECO:0000313" key="3">
    <source>
        <dbReference type="Proteomes" id="UP000533637"/>
    </source>
</evidence>
<comment type="caution">
    <text evidence="2">The sequence shown here is derived from an EMBL/GenBank/DDBJ whole genome shotgun (WGS) entry which is preliminary data.</text>
</comment>
<dbReference type="EMBL" id="JACHOC010000009">
    <property type="protein sequence ID" value="MBB4624240.1"/>
    <property type="molecule type" value="Genomic_DNA"/>
</dbReference>
<evidence type="ECO:0000313" key="2">
    <source>
        <dbReference type="EMBL" id="MBB4624240.1"/>
    </source>
</evidence>
<dbReference type="InterPro" id="IPR001173">
    <property type="entry name" value="Glyco_trans_2-like"/>
</dbReference>
<proteinExistence type="predicted"/>
<feature type="domain" description="Glycosyltransferase 2-like" evidence="1">
    <location>
        <begin position="17"/>
        <end position="116"/>
    </location>
</feature>
<organism evidence="2 3">
    <name type="scientific">Parabacteroides faecis</name>
    <dbReference type="NCBI Taxonomy" id="1217282"/>
    <lineage>
        <taxon>Bacteria</taxon>
        <taxon>Pseudomonadati</taxon>
        <taxon>Bacteroidota</taxon>
        <taxon>Bacteroidia</taxon>
        <taxon>Bacteroidales</taxon>
        <taxon>Tannerellaceae</taxon>
        <taxon>Parabacteroides</taxon>
    </lineage>
</organism>
<evidence type="ECO:0000259" key="1">
    <source>
        <dbReference type="Pfam" id="PF00535"/>
    </source>
</evidence>
<dbReference type="Gene3D" id="3.90.550.10">
    <property type="entry name" value="Spore Coat Polysaccharide Biosynthesis Protein SpsA, Chain A"/>
    <property type="match status" value="1"/>
</dbReference>
<gene>
    <name evidence="2" type="ORF">GGQ57_004168</name>
</gene>
<dbReference type="Proteomes" id="UP000533637">
    <property type="component" value="Unassembled WGS sequence"/>
</dbReference>
<dbReference type="Pfam" id="PF00535">
    <property type="entry name" value="Glycos_transf_2"/>
    <property type="match status" value="1"/>
</dbReference>
<dbReference type="InterPro" id="IPR029044">
    <property type="entry name" value="Nucleotide-diphossugar_trans"/>
</dbReference>
<keyword evidence="3" id="KW-1185">Reference proteome</keyword>
<dbReference type="RefSeq" id="WP_122376375.1">
    <property type="nucleotide sequence ID" value="NZ_BMPB01000014.1"/>
</dbReference>
<protein>
    <recommendedName>
        <fullName evidence="1">Glycosyltransferase 2-like domain-containing protein</fullName>
    </recommendedName>
</protein>
<dbReference type="SUPFAM" id="SSF53448">
    <property type="entry name" value="Nucleotide-diphospho-sugar transferases"/>
    <property type="match status" value="1"/>
</dbReference>
<accession>A0ABR6KRV7</accession>